<evidence type="ECO:0000259" key="8">
    <source>
        <dbReference type="Pfam" id="PF00857"/>
    </source>
</evidence>
<evidence type="ECO:0000256" key="5">
    <source>
        <dbReference type="ARBA" id="ARBA00037900"/>
    </source>
</evidence>
<gene>
    <name evidence="9" type="ORF">H8705_06830</name>
</gene>
<dbReference type="GO" id="GO:0019363">
    <property type="term" value="P:pyridine nucleotide biosynthetic process"/>
    <property type="evidence" value="ECO:0007669"/>
    <property type="project" value="UniProtKB-KW"/>
</dbReference>
<evidence type="ECO:0000256" key="1">
    <source>
        <dbReference type="ARBA" id="ARBA00006336"/>
    </source>
</evidence>
<dbReference type="SUPFAM" id="SSF52499">
    <property type="entry name" value="Isochorismatase-like hydrolases"/>
    <property type="match status" value="1"/>
</dbReference>
<keyword evidence="2" id="KW-0662">Pyridine nucleotide biosynthesis</keyword>
<dbReference type="PANTHER" id="PTHR11080:SF2">
    <property type="entry name" value="LD05707P"/>
    <property type="match status" value="1"/>
</dbReference>
<comment type="pathway">
    <text evidence="5">Cofactor biosynthesis; nicotinate biosynthesis; nicotinate from nicotinamide: step 1/1.</text>
</comment>
<organism evidence="9 10">
    <name type="scientific">Youxingia wuxianensis</name>
    <dbReference type="NCBI Taxonomy" id="2763678"/>
    <lineage>
        <taxon>Bacteria</taxon>
        <taxon>Bacillati</taxon>
        <taxon>Bacillota</taxon>
        <taxon>Clostridia</taxon>
        <taxon>Eubacteriales</taxon>
        <taxon>Oscillospiraceae</taxon>
        <taxon>Youxingia</taxon>
    </lineage>
</organism>
<dbReference type="CDD" id="cd00431">
    <property type="entry name" value="cysteine_hydrolases"/>
    <property type="match status" value="1"/>
</dbReference>
<keyword evidence="10" id="KW-1185">Reference proteome</keyword>
<evidence type="ECO:0000256" key="2">
    <source>
        <dbReference type="ARBA" id="ARBA00022642"/>
    </source>
</evidence>
<evidence type="ECO:0000256" key="4">
    <source>
        <dbReference type="ARBA" id="ARBA00022801"/>
    </source>
</evidence>
<dbReference type="Proteomes" id="UP000623678">
    <property type="component" value="Unassembled WGS sequence"/>
</dbReference>
<evidence type="ECO:0000256" key="7">
    <source>
        <dbReference type="ARBA" id="ARBA00043224"/>
    </source>
</evidence>
<dbReference type="AlphaFoldDB" id="A0A926ES70"/>
<dbReference type="RefSeq" id="WP_262395079.1">
    <property type="nucleotide sequence ID" value="NZ_JACRTD010000004.1"/>
</dbReference>
<dbReference type="Pfam" id="PF00857">
    <property type="entry name" value="Isochorismatase"/>
    <property type="match status" value="1"/>
</dbReference>
<dbReference type="EC" id="3.5.1.19" evidence="6"/>
<evidence type="ECO:0000256" key="6">
    <source>
        <dbReference type="ARBA" id="ARBA00039017"/>
    </source>
</evidence>
<sequence length="175" mass="19165">MKKALIVIDMQNDFIDGSLGTKEASQIVERVVNKIKSNKGRVYLMATRDTHENDYLSTQEGERLPVEHCIRQTAGWQIEKRVAAALGEDTPVIDKPTFGSVELAQKIASLPEIEEVELVGLCTDICVISNALLIKAFLPEVKVSVDAACCAGVTPQSHENALEAMRVCQIEIKTA</sequence>
<accession>A0A926ES70</accession>
<dbReference type="InterPro" id="IPR036380">
    <property type="entry name" value="Isochorismatase-like_sf"/>
</dbReference>
<keyword evidence="3" id="KW-0479">Metal-binding</keyword>
<keyword evidence="4 9" id="KW-0378">Hydrolase</keyword>
<reference evidence="9" key="1">
    <citation type="submission" date="2020-08" db="EMBL/GenBank/DDBJ databases">
        <title>Genome public.</title>
        <authorList>
            <person name="Liu C."/>
            <person name="Sun Q."/>
        </authorList>
    </citation>
    <scope>NUCLEOTIDE SEQUENCE</scope>
    <source>
        <strain evidence="9">NSJ-64</strain>
    </source>
</reference>
<evidence type="ECO:0000256" key="3">
    <source>
        <dbReference type="ARBA" id="ARBA00022723"/>
    </source>
</evidence>
<dbReference type="PANTHER" id="PTHR11080">
    <property type="entry name" value="PYRAZINAMIDASE/NICOTINAMIDASE"/>
    <property type="match status" value="1"/>
</dbReference>
<evidence type="ECO:0000313" key="9">
    <source>
        <dbReference type="EMBL" id="MBC8585295.1"/>
    </source>
</evidence>
<comment type="similarity">
    <text evidence="1">Belongs to the isochorismatase family.</text>
</comment>
<protein>
    <recommendedName>
        <fullName evidence="6">nicotinamidase</fullName>
        <ecNumber evidence="6">3.5.1.19</ecNumber>
    </recommendedName>
    <alternativeName>
        <fullName evidence="7">Nicotinamide deamidase</fullName>
    </alternativeName>
</protein>
<dbReference type="GO" id="GO:0046872">
    <property type="term" value="F:metal ion binding"/>
    <property type="evidence" value="ECO:0007669"/>
    <property type="project" value="UniProtKB-KW"/>
</dbReference>
<dbReference type="InterPro" id="IPR000868">
    <property type="entry name" value="Isochorismatase-like_dom"/>
</dbReference>
<evidence type="ECO:0000313" key="10">
    <source>
        <dbReference type="Proteomes" id="UP000623678"/>
    </source>
</evidence>
<comment type="caution">
    <text evidence="9">The sequence shown here is derived from an EMBL/GenBank/DDBJ whole genome shotgun (WGS) entry which is preliminary data.</text>
</comment>
<dbReference type="InterPro" id="IPR052347">
    <property type="entry name" value="Isochorismatase_Nicotinamidase"/>
</dbReference>
<name>A0A926ES70_9FIRM</name>
<feature type="domain" description="Isochorismatase-like" evidence="8">
    <location>
        <begin position="4"/>
        <end position="168"/>
    </location>
</feature>
<dbReference type="EMBL" id="JACRTD010000004">
    <property type="protein sequence ID" value="MBC8585295.1"/>
    <property type="molecule type" value="Genomic_DNA"/>
</dbReference>
<dbReference type="GO" id="GO:0008936">
    <property type="term" value="F:nicotinamidase activity"/>
    <property type="evidence" value="ECO:0007669"/>
    <property type="project" value="UniProtKB-EC"/>
</dbReference>
<dbReference type="Gene3D" id="3.40.50.850">
    <property type="entry name" value="Isochorismatase-like"/>
    <property type="match status" value="1"/>
</dbReference>
<proteinExistence type="inferred from homology"/>